<organism evidence="1">
    <name type="scientific">uncultured Anaerotruncus sp</name>
    <dbReference type="NCBI Taxonomy" id="905011"/>
    <lineage>
        <taxon>Bacteria</taxon>
        <taxon>Bacillati</taxon>
        <taxon>Bacillota</taxon>
        <taxon>Clostridia</taxon>
        <taxon>Eubacteriales</taxon>
        <taxon>Oscillospiraceae</taxon>
        <taxon>Anaerotruncus</taxon>
        <taxon>environmental samples</taxon>
    </lineage>
</organism>
<dbReference type="AlphaFoldDB" id="A0A6N2T9P1"/>
<dbReference type="InterPro" id="IPR045706">
    <property type="entry name" value="DUF6062"/>
</dbReference>
<reference evidence="1" key="1">
    <citation type="submission" date="2019-11" db="EMBL/GenBank/DDBJ databases">
        <authorList>
            <person name="Feng L."/>
        </authorList>
    </citation>
    <scope>NUCLEOTIDE SEQUENCE</scope>
    <source>
        <strain evidence="1">AundefinedLFYP135</strain>
    </source>
</reference>
<accession>A0A6N2T9P1</accession>
<name>A0A6N2T9P1_9FIRM</name>
<gene>
    <name evidence="1" type="ORF">AULFYP135_01299</name>
</gene>
<sequence length="219" mass="24360">MRETLYTIPVWDGFGSGEGCPLCRIYQILEKQALSGILGPAMMEPSIREETNRLGFCPRHMGMLARQEGKLPFALLLQTRVGELRRELRSQRIGGPRLDRLLGGCYLCQQLERSMAAMAENVALCWAEDPRFREVFAQLDNLCPEHGWLLLTAGKGRRSREFHQAAAEALDRSLAKLEGEIGAFCSSFDYRNAGKNALTLQEKGAVSNAVQKLSAGKSE</sequence>
<protein>
    <submittedName>
        <fullName evidence="1">Uncharacterized protein</fullName>
    </submittedName>
</protein>
<evidence type="ECO:0000313" key="1">
    <source>
        <dbReference type="EMBL" id="VYT01519.1"/>
    </source>
</evidence>
<dbReference type="Pfam" id="PF19538">
    <property type="entry name" value="DUF6062"/>
    <property type="match status" value="2"/>
</dbReference>
<dbReference type="EMBL" id="CACRSL010000003">
    <property type="protein sequence ID" value="VYT01519.1"/>
    <property type="molecule type" value="Genomic_DNA"/>
</dbReference>
<proteinExistence type="predicted"/>